<feature type="transmembrane region" description="Helical" evidence="1">
    <location>
        <begin position="527"/>
        <end position="547"/>
    </location>
</feature>
<reference evidence="2" key="1">
    <citation type="submission" date="2022-07" db="EMBL/GenBank/DDBJ databases">
        <title>Genome sequencing of Photobacterium atrarenae GJH2-4.</title>
        <authorList>
            <person name="Park S.-J."/>
        </authorList>
    </citation>
    <scope>NUCLEOTIDE SEQUENCE</scope>
    <source>
        <strain evidence="2">GJH2-4</strain>
    </source>
</reference>
<proteinExistence type="predicted"/>
<evidence type="ECO:0000256" key="1">
    <source>
        <dbReference type="SAM" id="Phobius"/>
    </source>
</evidence>
<keyword evidence="3" id="KW-1185">Reference proteome</keyword>
<keyword evidence="1" id="KW-0472">Membrane</keyword>
<name>A0ABY5GJ77_9GAMM</name>
<accession>A0ABY5GJ77</accession>
<keyword evidence="1" id="KW-0812">Transmembrane</keyword>
<organism evidence="2 3">
    <name type="scientific">Photobacterium atrarenae</name>
    <dbReference type="NCBI Taxonomy" id="865757"/>
    <lineage>
        <taxon>Bacteria</taxon>
        <taxon>Pseudomonadati</taxon>
        <taxon>Pseudomonadota</taxon>
        <taxon>Gammaproteobacteria</taxon>
        <taxon>Vibrionales</taxon>
        <taxon>Vibrionaceae</taxon>
        <taxon>Photobacterium</taxon>
    </lineage>
</organism>
<protein>
    <submittedName>
        <fullName evidence="2">Uncharacterized protein</fullName>
    </submittedName>
</protein>
<evidence type="ECO:0000313" key="3">
    <source>
        <dbReference type="Proteomes" id="UP001057998"/>
    </source>
</evidence>
<dbReference type="Proteomes" id="UP001057998">
    <property type="component" value="Chromosome 1"/>
</dbReference>
<gene>
    <name evidence="2" type="ORF">NNL38_07065</name>
</gene>
<dbReference type="EMBL" id="CP101508">
    <property type="protein sequence ID" value="UTV28983.1"/>
    <property type="molecule type" value="Genomic_DNA"/>
</dbReference>
<keyword evidence="1" id="KW-1133">Transmembrane helix</keyword>
<sequence length="574" mass="62530">MGWLDKAKKVAEQAKGTIAEVNTETIKQRAKEISSDTVSGISEKSSQVLSTAKDTLSNVDTEQILTDAKASAVGLSEKGQTIASDSLQKSKDAIANIDWEQVTDIKHQSANIAEYWQSGTEKLNQIARSTLEIDKDTMQMVNDLQGRLPVPAETMDDIFTQCRDVAIHRATAAFFLAGATEAIDRNSSEKYENLHESYKEYGDRVGGHNIRSHENFSNMQDQRANARSSFSTLEDGYNKEDILNAYDADIEHVIAAKEVYGSTLLRSGTKDQELIDAINNKDNLIFTNSSVNRSKGSVSLSDFLERSEPHPTKPGVRTISINGETHEVNEADCQEALKKAQTGLAAHKASAALEIGATAAKTGATMAVQQVVGMMVVETIDIFMDELQRFSKEFKLFDEKGLVGNVQELNQRLSQKLNQRFEERQIWAKARELGVEAGVSGALSVIPQILISTLTRLPAFALGLIREGTLSCVRSARVLASNDPNKLQSISIIMASTASAVVGLYVSRVISTSIAGVPLLNRFNNQITAILSGVLVTAVPLIAIYVFDQNKKRLAFSLGNKEAPLLEGPNPDPA</sequence>
<dbReference type="RefSeq" id="WP_255390306.1">
    <property type="nucleotide sequence ID" value="NZ_CP101508.1"/>
</dbReference>
<evidence type="ECO:0000313" key="2">
    <source>
        <dbReference type="EMBL" id="UTV28983.1"/>
    </source>
</evidence>